<dbReference type="RefSeq" id="WP_144886924.1">
    <property type="nucleotide sequence ID" value="NZ_VLLE01000004.1"/>
</dbReference>
<name>A0A562SKT0_9BACT</name>
<feature type="domain" description="DUF6531" evidence="2">
    <location>
        <begin position="23"/>
        <end position="84"/>
    </location>
</feature>
<evidence type="ECO:0000313" key="4">
    <source>
        <dbReference type="Proteomes" id="UP000316167"/>
    </source>
</evidence>
<dbReference type="EMBL" id="VLLE01000004">
    <property type="protein sequence ID" value="TWI81748.1"/>
    <property type="molecule type" value="Genomic_DNA"/>
</dbReference>
<evidence type="ECO:0000313" key="3">
    <source>
        <dbReference type="EMBL" id="TWI81748.1"/>
    </source>
</evidence>
<keyword evidence="1" id="KW-0732">Signal</keyword>
<feature type="signal peptide" evidence="1">
    <location>
        <begin position="1"/>
        <end position="21"/>
    </location>
</feature>
<reference evidence="3 4" key="1">
    <citation type="journal article" date="2015" name="Stand. Genomic Sci.">
        <title>Genomic Encyclopedia of Bacterial and Archaeal Type Strains, Phase III: the genomes of soil and plant-associated and newly described type strains.</title>
        <authorList>
            <person name="Whitman W.B."/>
            <person name="Woyke T."/>
            <person name="Klenk H.P."/>
            <person name="Zhou Y."/>
            <person name="Lilburn T.G."/>
            <person name="Beck B.J."/>
            <person name="De Vos P."/>
            <person name="Vandamme P."/>
            <person name="Eisen J.A."/>
            <person name="Garrity G."/>
            <person name="Hugenholtz P."/>
            <person name="Kyrpides N.C."/>
        </authorList>
    </citation>
    <scope>NUCLEOTIDE SEQUENCE [LARGE SCALE GENOMIC DNA]</scope>
    <source>
        <strain evidence="3 4">CGMCC 1.7271</strain>
    </source>
</reference>
<sequence length="555" mass="64081">MLRIKHYFLLLQILVTLSATAGVNIKSGNFYISYTDHDLVRFNGIDIMRTYNSKSSEKGLFGIGWGSEIETRLYVIGDGNILIKEYGAGTGNQFSPVETNETRITECINQLVQAALQNEDIENNPVEINRFRREMRNNLETRFRKWLLYAELGLLKQPVLNENEKWESQDLGYQQLFKIKNGFKRIQDDGSYDLFNQLGLFTGRYKADGRLQYSISYDANKHIAVLKDKGNNSFLFTTDKEGKVRSIKSRQGTSYYWYRGLALVKTKDIANNIYVHEYDSSYNMTAIRYSNGTSMLMEYDPSTFFCIKVTEPNGNITEYEYKTFFDAEGNVNDNHYATLVLSKKKGTIKTDSAYYEYEIKDKPDGSSYLYHFIYKQNSDVFEEINNEQCEMPDYVIKNKRKHSFTYNQNCIPVSKENDSVLVKAVIDSNWNKASSLHIHYKKTNTATERRFIYNNSGNPVRITEDTVITTITYSKSQKVTRIANAQTTLLYKYNSFDQLIAVTLNGTDELLFVYDKDGALLRKESKKGKAVADAVEAVYKQLEKYISETGILFDY</sequence>
<dbReference type="Pfam" id="PF20148">
    <property type="entry name" value="DUF6531"/>
    <property type="match status" value="1"/>
</dbReference>
<evidence type="ECO:0000256" key="1">
    <source>
        <dbReference type="SAM" id="SignalP"/>
    </source>
</evidence>
<protein>
    <submittedName>
        <fullName evidence="3">YD repeat-containing protein</fullName>
    </submittedName>
</protein>
<dbReference type="Gene3D" id="2.180.10.10">
    <property type="entry name" value="RHS repeat-associated core"/>
    <property type="match status" value="1"/>
</dbReference>
<accession>A0A562SKT0</accession>
<feature type="chain" id="PRO_5021946632" evidence="1">
    <location>
        <begin position="22"/>
        <end position="555"/>
    </location>
</feature>
<proteinExistence type="predicted"/>
<dbReference type="InterPro" id="IPR045351">
    <property type="entry name" value="DUF6531"/>
</dbReference>
<dbReference type="OrthoDB" id="9765204at2"/>
<comment type="caution">
    <text evidence="3">The sequence shown here is derived from an EMBL/GenBank/DDBJ whole genome shotgun (WGS) entry which is preliminary data.</text>
</comment>
<keyword evidence="4" id="KW-1185">Reference proteome</keyword>
<organism evidence="3 4">
    <name type="scientific">Lacibacter cauensis</name>
    <dbReference type="NCBI Taxonomy" id="510947"/>
    <lineage>
        <taxon>Bacteria</taxon>
        <taxon>Pseudomonadati</taxon>
        <taxon>Bacteroidota</taxon>
        <taxon>Chitinophagia</taxon>
        <taxon>Chitinophagales</taxon>
        <taxon>Chitinophagaceae</taxon>
        <taxon>Lacibacter</taxon>
    </lineage>
</organism>
<gene>
    <name evidence="3" type="ORF">IQ13_2767</name>
</gene>
<dbReference type="AlphaFoldDB" id="A0A562SKT0"/>
<evidence type="ECO:0000259" key="2">
    <source>
        <dbReference type="Pfam" id="PF20148"/>
    </source>
</evidence>
<dbReference type="Proteomes" id="UP000316167">
    <property type="component" value="Unassembled WGS sequence"/>
</dbReference>